<evidence type="ECO:0000256" key="2">
    <source>
        <dbReference type="ARBA" id="ARBA00005989"/>
    </source>
</evidence>
<dbReference type="InterPro" id="IPR050894">
    <property type="entry name" value="EfeM/EfeO_iron_uptake"/>
</dbReference>
<evidence type="ECO:0000256" key="1">
    <source>
        <dbReference type="ARBA" id="ARBA00004196"/>
    </source>
</evidence>
<dbReference type="Gene3D" id="1.20.1420.20">
    <property type="entry name" value="M75 peptidase, HXXE motif"/>
    <property type="match status" value="1"/>
</dbReference>
<dbReference type="GO" id="GO:0030313">
    <property type="term" value="C:cell envelope"/>
    <property type="evidence" value="ECO:0007669"/>
    <property type="project" value="UniProtKB-SubCell"/>
</dbReference>
<keyword evidence="7" id="KW-1185">Reference proteome</keyword>
<evidence type="ECO:0000256" key="4">
    <source>
        <dbReference type="SAM" id="SignalP"/>
    </source>
</evidence>
<dbReference type="Proteomes" id="UP000247832">
    <property type="component" value="Unassembled WGS sequence"/>
</dbReference>
<comment type="caution">
    <text evidence="6">The sequence shown here is derived from an EMBL/GenBank/DDBJ whole genome shotgun (WGS) entry which is preliminary data.</text>
</comment>
<dbReference type="NCBIfam" id="NF041757">
    <property type="entry name" value="EfeO"/>
    <property type="match status" value="1"/>
</dbReference>
<accession>A0A2V5L5U1</accession>
<evidence type="ECO:0000259" key="5">
    <source>
        <dbReference type="Pfam" id="PF09375"/>
    </source>
</evidence>
<dbReference type="InterPro" id="IPR018976">
    <property type="entry name" value="Imelysin-like"/>
</dbReference>
<feature type="chain" id="PRO_5038500415" evidence="4">
    <location>
        <begin position="33"/>
        <end position="422"/>
    </location>
</feature>
<dbReference type="CDD" id="cd14656">
    <property type="entry name" value="Imelysin-like_EfeO"/>
    <property type="match status" value="1"/>
</dbReference>
<feature type="signal peptide" evidence="4">
    <location>
        <begin position="1"/>
        <end position="32"/>
    </location>
</feature>
<proteinExistence type="inferred from homology"/>
<keyword evidence="3 4" id="KW-0732">Signal</keyword>
<comment type="subcellular location">
    <subcellularLocation>
        <location evidence="1">Cell envelope</location>
    </subcellularLocation>
</comment>
<reference evidence="6 7" key="1">
    <citation type="submission" date="2018-05" db="EMBL/GenBank/DDBJ databases">
        <title>Genetic diversity of glacier-inhabiting Cryobacterium bacteria in China and description of Cryobacterium mengkeensis sp. nov. and Arthrobacter glacialis sp. nov.</title>
        <authorList>
            <person name="Liu Q."/>
            <person name="Xin Y.-H."/>
        </authorList>
    </citation>
    <scope>NUCLEOTIDE SEQUENCE [LARGE SCALE GENOMIC DNA]</scope>
    <source>
        <strain evidence="6 7">LI2</strain>
    </source>
</reference>
<organism evidence="6 7">
    <name type="scientific">Arthrobacter livingstonensis</name>
    <dbReference type="NCBI Taxonomy" id="670078"/>
    <lineage>
        <taxon>Bacteria</taxon>
        <taxon>Bacillati</taxon>
        <taxon>Actinomycetota</taxon>
        <taxon>Actinomycetes</taxon>
        <taxon>Micrococcales</taxon>
        <taxon>Micrococcaceae</taxon>
        <taxon>Arthrobacter</taxon>
    </lineage>
</organism>
<dbReference type="Pfam" id="PF09375">
    <property type="entry name" value="Peptidase_M75"/>
    <property type="match status" value="1"/>
</dbReference>
<gene>
    <name evidence="6" type="ORF">CVV68_13150</name>
</gene>
<evidence type="ECO:0000313" key="7">
    <source>
        <dbReference type="Proteomes" id="UP000247832"/>
    </source>
</evidence>
<dbReference type="AlphaFoldDB" id="A0A2V5L5U1"/>
<protein>
    <submittedName>
        <fullName evidence="6">Peptidase M75</fullName>
    </submittedName>
</protein>
<dbReference type="EMBL" id="QJVD01000013">
    <property type="protein sequence ID" value="PYI66749.1"/>
    <property type="molecule type" value="Genomic_DNA"/>
</dbReference>
<dbReference type="InterPro" id="IPR034981">
    <property type="entry name" value="Imelysin-like_EfeO/Algp7"/>
</dbReference>
<dbReference type="InterPro" id="IPR038352">
    <property type="entry name" value="Imelysin_sf"/>
</dbReference>
<sequence length="422" mass="43119">MPTSTPPAAPAPSRWRTLAPSLLAGAAILALALTACGGAGSTDVEGAGSNGSAKAGTAPVSNGAAQVKVNVQKVNGEDQCVPDFSAAAAGPVTFTIANKDASGVSEVELLSDKRILGERENVIPGLKPVSFTVTLAGGQYQLYCPGAATENLAFTVTGGGSTAAAAGGAAALLKEGTDGYAKYVSGQVDSLVPAVAALKMAVDSGDVAASQKAYAAARPFYERIEPVAESFPDLDPALDLRVADVEPGTPWTGFHPLEKDLFEAKAITPATKALAAGIVKNVGTLKTLTAELEKKGDYKPEELANGASGLLEEVQSSKITGEEEAYSKLDLVDFVANIEGSEQAFEYLKPALTGIDPDLTTQIATQFAAVGKAMEGYKDPAGLGGYKAYTDALKKSDAAKLTQLVQSLQAPLARIAEKVATV</sequence>
<dbReference type="PANTHER" id="PTHR39192:SF1">
    <property type="entry name" value="IRON UPTAKE SYSTEM COMPONENT EFEO"/>
    <property type="match status" value="1"/>
</dbReference>
<feature type="domain" description="Imelysin-like" evidence="5">
    <location>
        <begin position="177"/>
        <end position="414"/>
    </location>
</feature>
<evidence type="ECO:0000256" key="3">
    <source>
        <dbReference type="ARBA" id="ARBA00022729"/>
    </source>
</evidence>
<dbReference type="RefSeq" id="WP_110501466.1">
    <property type="nucleotide sequence ID" value="NZ_QJVD01000013.1"/>
</dbReference>
<dbReference type="PANTHER" id="PTHR39192">
    <property type="entry name" value="IRON UPTAKE SYSTEM COMPONENT EFEO"/>
    <property type="match status" value="1"/>
</dbReference>
<name>A0A2V5L5U1_9MICC</name>
<dbReference type="OrthoDB" id="7348379at2"/>
<evidence type="ECO:0000313" key="6">
    <source>
        <dbReference type="EMBL" id="PYI66749.1"/>
    </source>
</evidence>
<comment type="similarity">
    <text evidence="2">Belongs to the EfeM/EfeO family.</text>
</comment>
<dbReference type="InterPro" id="IPR053377">
    <property type="entry name" value="Iron_uptake_EfeM/EfeO"/>
</dbReference>